<evidence type="ECO:0000313" key="6">
    <source>
        <dbReference type="Proteomes" id="UP000054408"/>
    </source>
</evidence>
<evidence type="ECO:0000256" key="3">
    <source>
        <dbReference type="ARBA" id="ARBA00023128"/>
    </source>
</evidence>
<sequence>MRSAAPAALVRFDTSGAFRKRERSIENEYFSRKDHEALLKLKEKIEAANAAGAELPEEAHDLGRTGSVAVDPLAGMQNLAEEPVSMEDLMTLRKELLDRIQALEEVVGQLKYRQGRLLMKTARI</sequence>
<protein>
    <submittedName>
        <fullName evidence="5">Uncharacterized protein</fullName>
    </submittedName>
</protein>
<reference evidence="5 6" key="1">
    <citation type="submission" date="2010-05" db="EMBL/GenBank/DDBJ databases">
        <title>The Genome Sequence of Thecamonas trahens ATCC 50062.</title>
        <authorList>
            <consortium name="The Broad Institute Genome Sequencing Platform"/>
            <person name="Russ C."/>
            <person name="Cuomo C."/>
            <person name="Shea T."/>
            <person name="Young S.K."/>
            <person name="Zeng Q."/>
            <person name="Koehrsen M."/>
            <person name="Haas B."/>
            <person name="Borodovsky M."/>
            <person name="Guigo R."/>
            <person name="Alvarado L."/>
            <person name="Berlin A."/>
            <person name="Bochicchio J."/>
            <person name="Borenstein D."/>
            <person name="Chapman S."/>
            <person name="Chen Z."/>
            <person name="Freedman E."/>
            <person name="Gellesch M."/>
            <person name="Goldberg J."/>
            <person name="Griggs A."/>
            <person name="Gujja S."/>
            <person name="Heilman E."/>
            <person name="Heiman D."/>
            <person name="Hepburn T."/>
            <person name="Howarth C."/>
            <person name="Jen D."/>
            <person name="Larson L."/>
            <person name="Mehta T."/>
            <person name="Park D."/>
            <person name="Pearson M."/>
            <person name="Roberts A."/>
            <person name="Saif S."/>
            <person name="Shenoy N."/>
            <person name="Sisk P."/>
            <person name="Stolte C."/>
            <person name="Sykes S."/>
            <person name="Thomson T."/>
            <person name="Walk T."/>
            <person name="White J."/>
            <person name="Yandava C."/>
            <person name="Burger G."/>
            <person name="Gray M.W."/>
            <person name="Holland P.W.H."/>
            <person name="King N."/>
            <person name="Lang F.B.F."/>
            <person name="Roger A.J."/>
            <person name="Ruiz-Trillo I."/>
            <person name="Lander E."/>
            <person name="Nusbaum C."/>
        </authorList>
    </citation>
    <scope>NUCLEOTIDE SEQUENCE [LARGE SCALE GENOMIC DNA]</scope>
    <source>
        <strain evidence="5 6">ATCC 50062</strain>
    </source>
</reference>
<dbReference type="Pfam" id="PF04568">
    <property type="entry name" value="IATP"/>
    <property type="match status" value="1"/>
</dbReference>
<keyword evidence="4" id="KW-0175">Coiled coil</keyword>
<comment type="subcellular location">
    <subcellularLocation>
        <location evidence="1">Mitochondrion</location>
    </subcellularLocation>
</comment>
<evidence type="ECO:0000256" key="1">
    <source>
        <dbReference type="ARBA" id="ARBA00004173"/>
    </source>
</evidence>
<keyword evidence="3" id="KW-0496">Mitochondrion</keyword>
<dbReference type="RefSeq" id="XP_013753171.1">
    <property type="nucleotide sequence ID" value="XM_013897717.1"/>
</dbReference>
<gene>
    <name evidence="5" type="ORF">AMSG_10876</name>
</gene>
<keyword evidence="6" id="KW-1185">Reference proteome</keyword>
<dbReference type="Proteomes" id="UP000054408">
    <property type="component" value="Unassembled WGS sequence"/>
</dbReference>
<proteinExistence type="inferred from homology"/>
<dbReference type="GO" id="GO:0005739">
    <property type="term" value="C:mitochondrion"/>
    <property type="evidence" value="ECO:0007669"/>
    <property type="project" value="UniProtKB-SubCell"/>
</dbReference>
<dbReference type="AlphaFoldDB" id="A0A0L0DSQ6"/>
<dbReference type="InterPro" id="IPR007648">
    <property type="entry name" value="ATPase_inhibitor_mt"/>
</dbReference>
<dbReference type="GO" id="GO:0042030">
    <property type="term" value="F:ATPase inhibitor activity"/>
    <property type="evidence" value="ECO:0007669"/>
    <property type="project" value="InterPro"/>
</dbReference>
<accession>A0A0L0DSQ6</accession>
<organism evidence="5 6">
    <name type="scientific">Thecamonas trahens ATCC 50062</name>
    <dbReference type="NCBI Taxonomy" id="461836"/>
    <lineage>
        <taxon>Eukaryota</taxon>
        <taxon>Apusozoa</taxon>
        <taxon>Apusomonadida</taxon>
        <taxon>Apusomonadidae</taxon>
        <taxon>Thecamonas</taxon>
    </lineage>
</organism>
<name>A0A0L0DSQ6_THETB</name>
<evidence type="ECO:0000256" key="2">
    <source>
        <dbReference type="ARBA" id="ARBA00010901"/>
    </source>
</evidence>
<evidence type="ECO:0000256" key="4">
    <source>
        <dbReference type="SAM" id="Coils"/>
    </source>
</evidence>
<feature type="coiled-coil region" evidence="4">
    <location>
        <begin position="86"/>
        <end position="113"/>
    </location>
</feature>
<dbReference type="Gene3D" id="1.20.5.500">
    <property type="entry name" value="Single helix bin"/>
    <property type="match status" value="1"/>
</dbReference>
<evidence type="ECO:0000313" key="5">
    <source>
        <dbReference type="EMBL" id="KNC55242.1"/>
    </source>
</evidence>
<comment type="similarity">
    <text evidence="2">Belongs to the ATPase inhibitor family.</text>
</comment>
<dbReference type="EMBL" id="GL349497">
    <property type="protein sequence ID" value="KNC55242.1"/>
    <property type="molecule type" value="Genomic_DNA"/>
</dbReference>
<dbReference type="GeneID" id="25568987"/>